<dbReference type="PANTHER" id="PTHR13117:SF5">
    <property type="entry name" value="PROTEIN RFT1 HOMOLOG"/>
    <property type="match status" value="1"/>
</dbReference>
<accession>A0AA91Q1R8</accession>
<feature type="transmembrane region" description="Helical" evidence="10">
    <location>
        <begin position="415"/>
        <end position="439"/>
    </location>
</feature>
<keyword evidence="6 10" id="KW-1133">Transmembrane helix</keyword>
<feature type="transmembrane region" description="Helical" evidence="10">
    <location>
        <begin position="391"/>
        <end position="409"/>
    </location>
</feature>
<keyword evidence="4 10" id="KW-0812">Transmembrane</keyword>
<evidence type="ECO:0000256" key="7">
    <source>
        <dbReference type="ARBA" id="ARBA00023136"/>
    </source>
</evidence>
<evidence type="ECO:0000256" key="9">
    <source>
        <dbReference type="ARBA" id="ARBA00045912"/>
    </source>
</evidence>
<dbReference type="KEGG" id="clus:A9F13_05g03234"/>
<evidence type="ECO:0000313" key="12">
    <source>
        <dbReference type="Proteomes" id="UP000195602"/>
    </source>
</evidence>
<proteinExistence type="inferred from homology"/>
<feature type="transmembrane region" description="Helical" evidence="10">
    <location>
        <begin position="148"/>
        <end position="166"/>
    </location>
</feature>
<dbReference type="GO" id="GO:0034203">
    <property type="term" value="P:glycolipid translocation"/>
    <property type="evidence" value="ECO:0007669"/>
    <property type="project" value="TreeGrafter"/>
</dbReference>
<dbReference type="GO" id="GO:0006488">
    <property type="term" value="P:dolichol-linked oligosaccharide biosynthetic process"/>
    <property type="evidence" value="ECO:0007669"/>
    <property type="project" value="InterPro"/>
</dbReference>
<comment type="caution">
    <text evidence="11">The sequence shown here is derived from an EMBL/GenBank/DDBJ whole genome shotgun (WGS) entry which is preliminary data.</text>
</comment>
<evidence type="ECO:0000256" key="2">
    <source>
        <dbReference type="ARBA" id="ARBA00004922"/>
    </source>
</evidence>
<protein>
    <recommendedName>
        <fullName evidence="8 10">Man(5)GlcNAc(2)-PP-dolichol translocation protein RFT1</fullName>
    </recommendedName>
</protein>
<evidence type="ECO:0000256" key="6">
    <source>
        <dbReference type="ARBA" id="ARBA00022989"/>
    </source>
</evidence>
<feature type="transmembrane region" description="Helical" evidence="10">
    <location>
        <begin position="318"/>
        <end position="342"/>
    </location>
</feature>
<dbReference type="GO" id="GO:0005789">
    <property type="term" value="C:endoplasmic reticulum membrane"/>
    <property type="evidence" value="ECO:0007669"/>
    <property type="project" value="UniProtKB-SubCell"/>
</dbReference>
<dbReference type="InterPro" id="IPR007594">
    <property type="entry name" value="RFT1"/>
</dbReference>
<evidence type="ECO:0000256" key="8">
    <source>
        <dbReference type="ARBA" id="ARBA00044793"/>
    </source>
</evidence>
<evidence type="ECO:0000256" key="10">
    <source>
        <dbReference type="RuleBase" id="RU365067"/>
    </source>
</evidence>
<dbReference type="Pfam" id="PF04506">
    <property type="entry name" value="Rft-1"/>
    <property type="match status" value="1"/>
</dbReference>
<organism evidence="11 12">
    <name type="scientific">Clavispora lusitaniae</name>
    <name type="common">Candida lusitaniae</name>
    <dbReference type="NCBI Taxonomy" id="36911"/>
    <lineage>
        <taxon>Eukaryota</taxon>
        <taxon>Fungi</taxon>
        <taxon>Dikarya</taxon>
        <taxon>Ascomycota</taxon>
        <taxon>Saccharomycotina</taxon>
        <taxon>Pichiomycetes</taxon>
        <taxon>Metschnikowiaceae</taxon>
        <taxon>Clavispora</taxon>
    </lineage>
</organism>
<evidence type="ECO:0000256" key="1">
    <source>
        <dbReference type="ARBA" id="ARBA00004477"/>
    </source>
</evidence>
<feature type="transmembrane region" description="Helical" evidence="10">
    <location>
        <begin position="483"/>
        <end position="503"/>
    </location>
</feature>
<feature type="transmembrane region" description="Helical" evidence="10">
    <location>
        <begin position="459"/>
        <end position="477"/>
    </location>
</feature>
<sequence>MSGVSSLILSQALTKAFTFASNQLLVHNISPEIFGVAAYLDFFNGTVLFFSREAERMAVQRAQDPSKLRLRQKIVNFAYLPLLLGVPIATGLYMLQRHSDLYVSAISPLPYHTVTAALVALSLFLELLSEPAYALNQYSLNFRSRSKIESAAVFAKCLVTLVGVVASKKADHFDGLAVMAFASGQLAYSLTNFVAYSRLGGVQAPRRIEQTATATPTTTPTTSTVSSFLDPAICQVWKSLFVQMIFKHLLTEGDTLLTSYLFSVADQGIYSVISNYGSILARLLFQPIEEFLRVSFTRAFASETKNVAASLTLMENLLVFYFDLSLLIVLGGYTNGAFMLRLLLGRSEKWSASSVFDVFPQYVLYLPFMAFNGILEAFFSSASTQTEISRFSYFMSFSSVSVLALSYVLAKHFHFGLNGLIFANMVNMTLRAGYCLNYFFRFSTKHGISVSRQGFRSRLGLPAITVATAFVIQSQFFRQSSSWRQFIASVLFCLVCLGVMLIHERKNLLPQVKRVLGRKRD</sequence>
<feature type="transmembrane region" description="Helical" evidence="10">
    <location>
        <begin position="178"/>
        <end position="197"/>
    </location>
</feature>
<dbReference type="PANTHER" id="PTHR13117">
    <property type="entry name" value="ENDOPLASMIC RETICULUM MULTISPAN TRANSMEMBRANE PROTEIN-RELATED"/>
    <property type="match status" value="1"/>
</dbReference>
<keyword evidence="10" id="KW-0813">Transport</keyword>
<evidence type="ECO:0000256" key="5">
    <source>
        <dbReference type="ARBA" id="ARBA00022824"/>
    </source>
</evidence>
<dbReference type="Proteomes" id="UP000195602">
    <property type="component" value="Unassembled WGS sequence"/>
</dbReference>
<keyword evidence="7 10" id="KW-0472">Membrane</keyword>
<gene>
    <name evidence="11" type="ORF">A9F13_05g03234</name>
</gene>
<dbReference type="AlphaFoldDB" id="A0AA91Q1R8"/>
<feature type="transmembrane region" description="Helical" evidence="10">
    <location>
        <begin position="34"/>
        <end position="51"/>
    </location>
</feature>
<comment type="pathway">
    <text evidence="2">Protein modification; protein glycosylation.</text>
</comment>
<comment type="function">
    <text evidence="9 10">Intramembrane glycolipid transporter that operates in the biosynthetic pathway of dolichol-linked oligosaccharides, the glycan precursors employed in protein asparagine (N)-glycosylation. The sequential addition of sugars to dolichol pyrophosphate produces dolichol-linked oligosaccharides containing fourteen sugars, including two GlcNAcs, nine mannoses and three glucoses. Once assembled, the oligosaccharide is transferred from the lipid to nascent proteins by oligosaccharyltransferases. The assembly of dolichol-linked oligosaccharides begins on the cytosolic side of the endoplasmic reticulum membrane and finishes in its lumen. RFT1 could mediate the translocation of the cytosolically oriented intermediate DolPP-GlcNAc2Man5, produced by ALG11, into the ER lumen where dolichol-linked oligosaccharides assembly continues. However, the intramembrane lipid transporter activity could not be confirmed in vitro.</text>
</comment>
<comment type="similarity">
    <text evidence="3 10">Belongs to the RFT1 family.</text>
</comment>
<evidence type="ECO:0000256" key="4">
    <source>
        <dbReference type="ARBA" id="ARBA00022692"/>
    </source>
</evidence>
<dbReference type="EMBL" id="LYUB02000005">
    <property type="protein sequence ID" value="OVF09502.1"/>
    <property type="molecule type" value="Genomic_DNA"/>
</dbReference>
<name>A0AA91Q1R8_CLALS</name>
<reference evidence="11 12" key="1">
    <citation type="submission" date="2017-04" db="EMBL/GenBank/DDBJ databases">
        <title>Draft genome of the yeast Clavispora lusitaniae type strain CBS 6936.</title>
        <authorList>
            <person name="Durrens P."/>
            <person name="Klopp C."/>
            <person name="Biteau N."/>
            <person name="Fitton-Ouhabi V."/>
            <person name="Dementhon K."/>
            <person name="Accoceberry I."/>
            <person name="Sherman D.J."/>
            <person name="Noel T."/>
        </authorList>
    </citation>
    <scope>NUCLEOTIDE SEQUENCE [LARGE SCALE GENOMIC DNA]</scope>
    <source>
        <strain evidence="11 12">CBS 6936</strain>
    </source>
</reference>
<keyword evidence="5 10" id="KW-0256">Endoplasmic reticulum</keyword>
<comment type="subcellular location">
    <subcellularLocation>
        <location evidence="1 10">Endoplasmic reticulum membrane</location>
        <topology evidence="1 10">Multi-pass membrane protein</topology>
    </subcellularLocation>
</comment>
<feature type="transmembrane region" description="Helical" evidence="10">
    <location>
        <begin position="108"/>
        <end position="128"/>
    </location>
</feature>
<feature type="transmembrane region" description="Helical" evidence="10">
    <location>
        <begin position="77"/>
        <end position="96"/>
    </location>
</feature>
<evidence type="ECO:0000256" key="3">
    <source>
        <dbReference type="ARBA" id="ARBA00010288"/>
    </source>
</evidence>
<evidence type="ECO:0000313" key="11">
    <source>
        <dbReference type="EMBL" id="OVF09502.1"/>
    </source>
</evidence>
<feature type="transmembrane region" description="Helical" evidence="10">
    <location>
        <begin position="362"/>
        <end position="379"/>
    </location>
</feature>